<dbReference type="InParanoid" id="C5LFA1"/>
<evidence type="ECO:0000256" key="4">
    <source>
        <dbReference type="ARBA" id="ARBA00022989"/>
    </source>
</evidence>
<name>C5LFA1_PERM5</name>
<keyword evidence="5" id="KW-0129">CBS domain</keyword>
<keyword evidence="4" id="KW-1133">Transmembrane helix</keyword>
<feature type="region of interest" description="Disordered" evidence="8">
    <location>
        <begin position="634"/>
        <end position="655"/>
    </location>
</feature>
<dbReference type="InterPro" id="IPR014743">
    <property type="entry name" value="Cl-channel_core"/>
</dbReference>
<evidence type="ECO:0000256" key="7">
    <source>
        <dbReference type="SAM" id="Coils"/>
    </source>
</evidence>
<evidence type="ECO:0000313" key="9">
    <source>
        <dbReference type="EMBL" id="EER04616.1"/>
    </source>
</evidence>
<evidence type="ECO:0000256" key="1">
    <source>
        <dbReference type="ARBA" id="ARBA00004141"/>
    </source>
</evidence>
<dbReference type="PANTHER" id="PTHR11689:SF136">
    <property type="entry name" value="H(+)_CL(-) EXCHANGE TRANSPORTER 7"/>
    <property type="match status" value="1"/>
</dbReference>
<dbReference type="EMBL" id="GG681416">
    <property type="protein sequence ID" value="EER04616.1"/>
    <property type="molecule type" value="Genomic_DNA"/>
</dbReference>
<keyword evidence="2" id="KW-0812">Transmembrane</keyword>
<sequence length="766" mass="85047">MTISLTAIVVEITGDLQQLPYIMITVIVAKQVADLFLKGAYDLVLEVRQVPYLEELDSYHEYAMRDESGGMIECRSESAVGLVEMSSDLQRVKLCLSLVCGALRRTALAVDVADKLGKYLNQIDTQTHHINGDFLNTLSSRIDAMEALFDGGALEEFAVESRQCVEHEEMQKVKLSLGLICGTLRRLASAQGVLGKVEKYIAQIDKHTSSIHGDVLTVLHHRVLAQEGRIIHKLKKDQGEVVTESGLTSSRRDDLEDLQKAKLCLGLVCATLRRVASSSEVLPKVEKFIKEIDSQTSGINGDYLNTLWARLDRIDEHIQVMDAPERERSRQAVLKARKAPIPKTGGSADDLQKVKLCLGLLCAVNRKTSLAAGIGENLKKHLIQIDQQTSGINGDVLNALLGRIQALEHRMDVRDEELGTRDESGSASPEHDVISRMEQIEDAVAGLENRLNAIGSSMRGFHRKWSSAQLGGQGPEELVDQKTLQRRLIIVEAKLEGVESARARAGDIQARMLQLETKNDELTRLVESMNIRGGKKPSSNRERNDDLLANIINDVRLAPSVDRPGLDQGDYSRQITALCLENMDDLAATMDGFNAELDELRSKTDAMQTVLTSRSRIDEAMTLEPNHRHIKASVMSGRRHRTESGHSNAAGMDADWSPDVDSPVNTLPANGDLARIDVGSSRRDQQRPWLNPGPLGGDLTDVKKEVSRLSERMNAYRREMSEMKKSAERLTEELGQSRRTSAEIERTLRSDLSERIALFIETLLQR</sequence>
<dbReference type="PRINTS" id="PR00762">
    <property type="entry name" value="CLCHANNEL"/>
</dbReference>
<dbReference type="Gene3D" id="1.10.3080.10">
    <property type="entry name" value="Clc chloride channel"/>
    <property type="match status" value="1"/>
</dbReference>
<dbReference type="InterPro" id="IPR001807">
    <property type="entry name" value="ClC"/>
</dbReference>
<accession>C5LFA1</accession>
<gene>
    <name evidence="9" type="ORF">Pmar_PMAR019650</name>
</gene>
<evidence type="ECO:0000256" key="3">
    <source>
        <dbReference type="ARBA" id="ARBA00022737"/>
    </source>
</evidence>
<reference evidence="9 10" key="1">
    <citation type="submission" date="2008-07" db="EMBL/GenBank/DDBJ databases">
        <authorList>
            <person name="El-Sayed N."/>
            <person name="Caler E."/>
            <person name="Inman J."/>
            <person name="Amedeo P."/>
            <person name="Hass B."/>
            <person name="Wortman J."/>
        </authorList>
    </citation>
    <scope>NUCLEOTIDE SEQUENCE [LARGE SCALE GENOMIC DNA]</scope>
    <source>
        <strain evidence="10">ATCC 50983 / TXsc</strain>
    </source>
</reference>
<evidence type="ECO:0000256" key="8">
    <source>
        <dbReference type="SAM" id="MobiDB-lite"/>
    </source>
</evidence>
<feature type="coiled-coil region" evidence="7">
    <location>
        <begin position="498"/>
        <end position="532"/>
    </location>
</feature>
<dbReference type="Proteomes" id="UP000007800">
    <property type="component" value="Unassembled WGS sequence"/>
</dbReference>
<dbReference type="GeneID" id="9037669"/>
<dbReference type="OMA" id="LRIDKSW"/>
<evidence type="ECO:0000256" key="5">
    <source>
        <dbReference type="ARBA" id="ARBA00023122"/>
    </source>
</evidence>
<dbReference type="GO" id="GO:0016020">
    <property type="term" value="C:membrane"/>
    <property type="evidence" value="ECO:0007669"/>
    <property type="project" value="UniProtKB-SubCell"/>
</dbReference>
<evidence type="ECO:0000313" key="10">
    <source>
        <dbReference type="Proteomes" id="UP000007800"/>
    </source>
</evidence>
<keyword evidence="3" id="KW-0677">Repeat</keyword>
<feature type="region of interest" description="Disordered" evidence="8">
    <location>
        <begin position="680"/>
        <end position="700"/>
    </location>
</feature>
<keyword evidence="7" id="KW-0175">Coiled coil</keyword>
<protein>
    <submittedName>
        <fullName evidence="9">Chloride channel clc, putative</fullName>
    </submittedName>
</protein>
<organism evidence="10">
    <name type="scientific">Perkinsus marinus (strain ATCC 50983 / TXsc)</name>
    <dbReference type="NCBI Taxonomy" id="423536"/>
    <lineage>
        <taxon>Eukaryota</taxon>
        <taxon>Sar</taxon>
        <taxon>Alveolata</taxon>
        <taxon>Perkinsozoa</taxon>
        <taxon>Perkinsea</taxon>
        <taxon>Perkinsida</taxon>
        <taxon>Perkinsidae</taxon>
        <taxon>Perkinsus</taxon>
    </lineage>
</organism>
<dbReference type="GO" id="GO:0015108">
    <property type="term" value="F:chloride transmembrane transporter activity"/>
    <property type="evidence" value="ECO:0007669"/>
    <property type="project" value="InterPro"/>
</dbReference>
<dbReference type="InterPro" id="IPR051280">
    <property type="entry name" value="Cl-channel/antiporter"/>
</dbReference>
<dbReference type="OrthoDB" id="431922at2759"/>
<dbReference type="RefSeq" id="XP_002772800.1">
    <property type="nucleotide sequence ID" value="XM_002772754.1"/>
</dbReference>
<keyword evidence="6" id="KW-0472">Membrane</keyword>
<evidence type="ECO:0000256" key="2">
    <source>
        <dbReference type="ARBA" id="ARBA00022692"/>
    </source>
</evidence>
<dbReference type="PANTHER" id="PTHR11689">
    <property type="entry name" value="CHLORIDE CHANNEL PROTEIN CLC FAMILY MEMBER"/>
    <property type="match status" value="1"/>
</dbReference>
<evidence type="ECO:0000256" key="6">
    <source>
        <dbReference type="ARBA" id="ARBA00023136"/>
    </source>
</evidence>
<keyword evidence="10" id="KW-1185">Reference proteome</keyword>
<proteinExistence type="predicted"/>
<comment type="subcellular location">
    <subcellularLocation>
        <location evidence="1">Membrane</location>
        <topology evidence="1">Multi-pass membrane protein</topology>
    </subcellularLocation>
</comment>
<dbReference type="SUPFAM" id="SSF81340">
    <property type="entry name" value="Clc chloride channel"/>
    <property type="match status" value="1"/>
</dbReference>
<dbReference type="AlphaFoldDB" id="C5LFA1"/>